<organism evidence="2 3">
    <name type="scientific">Magnaporthiopsis poae (strain ATCC 64411 / 73-15)</name>
    <name type="common">Kentucky bluegrass fungus</name>
    <name type="synonym">Magnaporthe poae</name>
    <dbReference type="NCBI Taxonomy" id="644358"/>
    <lineage>
        <taxon>Eukaryota</taxon>
        <taxon>Fungi</taxon>
        <taxon>Dikarya</taxon>
        <taxon>Ascomycota</taxon>
        <taxon>Pezizomycotina</taxon>
        <taxon>Sordariomycetes</taxon>
        <taxon>Sordariomycetidae</taxon>
        <taxon>Magnaporthales</taxon>
        <taxon>Magnaporthaceae</taxon>
        <taxon>Magnaporthiopsis</taxon>
    </lineage>
</organism>
<reference evidence="1" key="3">
    <citation type="submission" date="2011-03" db="EMBL/GenBank/DDBJ databases">
        <title>Annotation of Magnaporthe poae ATCC 64411.</title>
        <authorList>
            <person name="Ma L.-J."/>
            <person name="Dead R."/>
            <person name="Young S.K."/>
            <person name="Zeng Q."/>
            <person name="Gargeya S."/>
            <person name="Fitzgerald M."/>
            <person name="Haas B."/>
            <person name="Abouelleil A."/>
            <person name="Alvarado L."/>
            <person name="Arachchi H.M."/>
            <person name="Berlin A."/>
            <person name="Brown A."/>
            <person name="Chapman S.B."/>
            <person name="Chen Z."/>
            <person name="Dunbar C."/>
            <person name="Freedman E."/>
            <person name="Gearin G."/>
            <person name="Gellesch M."/>
            <person name="Goldberg J."/>
            <person name="Griggs A."/>
            <person name="Gujja S."/>
            <person name="Heiman D."/>
            <person name="Howarth C."/>
            <person name="Larson L."/>
            <person name="Lui A."/>
            <person name="MacDonald P.J.P."/>
            <person name="Mehta T."/>
            <person name="Montmayeur A."/>
            <person name="Murphy C."/>
            <person name="Neiman D."/>
            <person name="Pearson M."/>
            <person name="Priest M."/>
            <person name="Roberts A."/>
            <person name="Saif S."/>
            <person name="Shea T."/>
            <person name="Shenoy N."/>
            <person name="Sisk P."/>
            <person name="Stolte C."/>
            <person name="Sykes S."/>
            <person name="Yandava C."/>
            <person name="Wortman J."/>
            <person name="Nusbaum C."/>
            <person name="Birren B."/>
        </authorList>
    </citation>
    <scope>NUCLEOTIDE SEQUENCE</scope>
    <source>
        <strain evidence="1">ATCC 64411</strain>
    </source>
</reference>
<protein>
    <submittedName>
        <fullName evidence="1 2">Uncharacterized protein</fullName>
    </submittedName>
</protein>
<dbReference type="AlphaFoldDB" id="A0A0C4DR61"/>
<sequence length="157" mass="17172">MTRTNRNAEPSDLEDMIGALMAAGDEKDTLIEDLKTRLSAAEARLDALKNRPAKHVELDRLQLATQANSLAYSRNVKITADTDRLSPIYSSETGEPIALCPKTVADLMKMDASELKPLLEALGTLPLDRTDQEMREAVANHMCVPSHILALNSKGTD</sequence>
<reference evidence="2" key="5">
    <citation type="submission" date="2015-06" db="UniProtKB">
        <authorList>
            <consortium name="EnsemblFungi"/>
        </authorList>
    </citation>
    <scope>IDENTIFICATION</scope>
    <source>
        <strain evidence="2">ATCC 64411</strain>
    </source>
</reference>
<name>A0A0C4DR61_MAGP6</name>
<dbReference type="EMBL" id="GL876967">
    <property type="protein sequence ID" value="KLU83300.1"/>
    <property type="molecule type" value="Genomic_DNA"/>
</dbReference>
<evidence type="ECO:0000313" key="1">
    <source>
        <dbReference type="EMBL" id="KLU83300.1"/>
    </source>
</evidence>
<dbReference type="Proteomes" id="UP000011715">
    <property type="component" value="Unassembled WGS sequence"/>
</dbReference>
<gene>
    <name evidence="1" type="ORF">MAPG_02364</name>
</gene>
<dbReference type="EMBL" id="ADBL01000592">
    <property type="status" value="NOT_ANNOTATED_CDS"/>
    <property type="molecule type" value="Genomic_DNA"/>
</dbReference>
<evidence type="ECO:0000313" key="3">
    <source>
        <dbReference type="Proteomes" id="UP000011715"/>
    </source>
</evidence>
<keyword evidence="3" id="KW-1185">Reference proteome</keyword>
<dbReference type="VEuPathDB" id="FungiDB:MAPG_02364"/>
<evidence type="ECO:0000313" key="2">
    <source>
        <dbReference type="EnsemblFungi" id="MAPG_02364T0"/>
    </source>
</evidence>
<proteinExistence type="predicted"/>
<reference evidence="2" key="4">
    <citation type="journal article" date="2015" name="G3 (Bethesda)">
        <title>Genome sequences of three phytopathogenic species of the Magnaporthaceae family of fungi.</title>
        <authorList>
            <person name="Okagaki L.H."/>
            <person name="Nunes C.C."/>
            <person name="Sailsbery J."/>
            <person name="Clay B."/>
            <person name="Brown D."/>
            <person name="John T."/>
            <person name="Oh Y."/>
            <person name="Young N."/>
            <person name="Fitzgerald M."/>
            <person name="Haas B.J."/>
            <person name="Zeng Q."/>
            <person name="Young S."/>
            <person name="Adiconis X."/>
            <person name="Fan L."/>
            <person name="Levin J.Z."/>
            <person name="Mitchell T.K."/>
            <person name="Okubara P.A."/>
            <person name="Farman M.L."/>
            <person name="Kohn L.M."/>
            <person name="Birren B."/>
            <person name="Ma L.-J."/>
            <person name="Dean R.A."/>
        </authorList>
    </citation>
    <scope>NUCLEOTIDE SEQUENCE</scope>
    <source>
        <strain evidence="2">ATCC 64411 / 73-15</strain>
    </source>
</reference>
<reference evidence="1" key="1">
    <citation type="submission" date="2010-05" db="EMBL/GenBank/DDBJ databases">
        <title>The Genome Sequence of Magnaporthe poae strain ATCC 64411.</title>
        <authorList>
            <consortium name="The Broad Institute Genome Sequencing Platform"/>
            <consortium name="Broad Institute Genome Sequencing Center for Infectious Disease"/>
            <person name="Ma L.-J."/>
            <person name="Dead R."/>
            <person name="Young S."/>
            <person name="Zeng Q."/>
            <person name="Koehrsen M."/>
            <person name="Alvarado L."/>
            <person name="Berlin A."/>
            <person name="Chapman S.B."/>
            <person name="Chen Z."/>
            <person name="Freedman E."/>
            <person name="Gellesch M."/>
            <person name="Goldberg J."/>
            <person name="Griggs A."/>
            <person name="Gujja S."/>
            <person name="Heilman E.R."/>
            <person name="Heiman D."/>
            <person name="Hepburn T."/>
            <person name="Howarth C."/>
            <person name="Jen D."/>
            <person name="Larson L."/>
            <person name="Mehta T."/>
            <person name="Neiman D."/>
            <person name="Pearson M."/>
            <person name="Roberts A."/>
            <person name="Saif S."/>
            <person name="Shea T."/>
            <person name="Shenoy N."/>
            <person name="Sisk P."/>
            <person name="Stolte C."/>
            <person name="Sykes S."/>
            <person name="Walk T."/>
            <person name="White J."/>
            <person name="Yandava C."/>
            <person name="Haas B."/>
            <person name="Nusbaum C."/>
            <person name="Birren B."/>
        </authorList>
    </citation>
    <scope>NUCLEOTIDE SEQUENCE</scope>
    <source>
        <strain evidence="1">ATCC 64411</strain>
    </source>
</reference>
<dbReference type="EnsemblFungi" id="MAPG_02364T0">
    <property type="protein sequence ID" value="MAPG_02364T0"/>
    <property type="gene ID" value="MAPG_02364"/>
</dbReference>
<accession>A0A0C4DR61</accession>
<reference evidence="3" key="2">
    <citation type="submission" date="2010-05" db="EMBL/GenBank/DDBJ databases">
        <title>The genome sequence of Magnaporthe poae strain ATCC 64411.</title>
        <authorList>
            <person name="Ma L.-J."/>
            <person name="Dead R."/>
            <person name="Young S."/>
            <person name="Zeng Q."/>
            <person name="Koehrsen M."/>
            <person name="Alvarado L."/>
            <person name="Berlin A."/>
            <person name="Chapman S.B."/>
            <person name="Chen Z."/>
            <person name="Freedman E."/>
            <person name="Gellesch M."/>
            <person name="Goldberg J."/>
            <person name="Griggs A."/>
            <person name="Gujja S."/>
            <person name="Heilman E.R."/>
            <person name="Heiman D."/>
            <person name="Hepburn T."/>
            <person name="Howarth C."/>
            <person name="Jen D."/>
            <person name="Larson L."/>
            <person name="Mehta T."/>
            <person name="Neiman D."/>
            <person name="Pearson M."/>
            <person name="Roberts A."/>
            <person name="Saif S."/>
            <person name="Shea T."/>
            <person name="Shenoy N."/>
            <person name="Sisk P."/>
            <person name="Stolte C."/>
            <person name="Sykes S."/>
            <person name="Walk T."/>
            <person name="White J."/>
            <person name="Yandava C."/>
            <person name="Haas B."/>
            <person name="Nusbaum C."/>
            <person name="Birren B."/>
        </authorList>
    </citation>
    <scope>NUCLEOTIDE SEQUENCE [LARGE SCALE GENOMIC DNA]</scope>
    <source>
        <strain evidence="3">ATCC 64411 / 73-15</strain>
    </source>
</reference>